<dbReference type="PANTHER" id="PTHR24074">
    <property type="entry name" value="CO-CHAPERONE PROTEIN DJLA"/>
    <property type="match status" value="1"/>
</dbReference>
<feature type="domain" description="J" evidence="3">
    <location>
        <begin position="8"/>
        <end position="74"/>
    </location>
</feature>
<dbReference type="Gene3D" id="1.10.287.110">
    <property type="entry name" value="DnaJ domain"/>
    <property type="match status" value="1"/>
</dbReference>
<accession>A0A9P6LFF9</accession>
<evidence type="ECO:0000313" key="4">
    <source>
        <dbReference type="EMBL" id="KAF9871438.1"/>
    </source>
</evidence>
<dbReference type="GeneID" id="62166873"/>
<dbReference type="PRINTS" id="PR00625">
    <property type="entry name" value="JDOMAIN"/>
</dbReference>
<sequence length="299" mass="36169">MEPPDVPDYYDDLGVEQTATAEEVRRAHKVLALKHHPDKLGPGNCGDAHEFRKIQEAFEFLRDDAKRYEYDLNYKSLRQKWNRYRAWQKHQAEEEAKRREAERQAQEEVERQRASQSSWTREARQRAERNGTPTEAQQDQWEAFLVAERMIKERIAAKWTDIRTRCDKKITVRVDTAAQRVRNQTHERLRKREEEIRREIAPFFEEERRKAIAKAIGEVHRRLDARVEEDIKAFHRKRKVEEKRIINRMEDQRKVFYERALMRAAEKEAEEKRKAMEDFQARIREWQEEKAARETVGRE</sequence>
<dbReference type="Pfam" id="PF00226">
    <property type="entry name" value="DnaJ"/>
    <property type="match status" value="1"/>
</dbReference>
<dbReference type="AlphaFoldDB" id="A0A9P6LFF9"/>
<dbReference type="InterPro" id="IPR050817">
    <property type="entry name" value="DjlA_DnaK_co-chaperone"/>
</dbReference>
<dbReference type="OrthoDB" id="10250354at2759"/>
<dbReference type="InterPro" id="IPR036869">
    <property type="entry name" value="J_dom_sf"/>
</dbReference>
<organism evidence="4 5">
    <name type="scientific">Colletotrichum karsti</name>
    <dbReference type="NCBI Taxonomy" id="1095194"/>
    <lineage>
        <taxon>Eukaryota</taxon>
        <taxon>Fungi</taxon>
        <taxon>Dikarya</taxon>
        <taxon>Ascomycota</taxon>
        <taxon>Pezizomycotina</taxon>
        <taxon>Sordariomycetes</taxon>
        <taxon>Hypocreomycetidae</taxon>
        <taxon>Glomerellales</taxon>
        <taxon>Glomerellaceae</taxon>
        <taxon>Colletotrichum</taxon>
        <taxon>Colletotrichum boninense species complex</taxon>
    </lineage>
</organism>
<dbReference type="EMBL" id="JAATWM020000045">
    <property type="protein sequence ID" value="KAF9871438.1"/>
    <property type="molecule type" value="Genomic_DNA"/>
</dbReference>
<protein>
    <submittedName>
        <fullName evidence="4">DnaJ domain-containing protein</fullName>
    </submittedName>
</protein>
<feature type="compositionally biased region" description="Basic and acidic residues" evidence="2">
    <location>
        <begin position="97"/>
        <end position="113"/>
    </location>
</feature>
<dbReference type="InterPro" id="IPR001623">
    <property type="entry name" value="DnaJ_domain"/>
</dbReference>
<reference evidence="4" key="1">
    <citation type="submission" date="2020-03" db="EMBL/GenBank/DDBJ databases">
        <authorList>
            <person name="He L."/>
        </authorList>
    </citation>
    <scope>NUCLEOTIDE SEQUENCE</scope>
    <source>
        <strain evidence="4">CkLH20</strain>
    </source>
</reference>
<dbReference type="PROSITE" id="PS50076">
    <property type="entry name" value="DNAJ_2"/>
    <property type="match status" value="1"/>
</dbReference>
<evidence type="ECO:0000313" key="5">
    <source>
        <dbReference type="Proteomes" id="UP000781932"/>
    </source>
</evidence>
<dbReference type="SMART" id="SM00271">
    <property type="entry name" value="DnaJ"/>
    <property type="match status" value="1"/>
</dbReference>
<dbReference type="SUPFAM" id="SSF46565">
    <property type="entry name" value="Chaperone J-domain"/>
    <property type="match status" value="1"/>
</dbReference>
<reference evidence="4" key="2">
    <citation type="submission" date="2020-11" db="EMBL/GenBank/DDBJ databases">
        <title>Whole genome sequencing of Colletotrichum sp.</title>
        <authorList>
            <person name="Li H."/>
        </authorList>
    </citation>
    <scope>NUCLEOTIDE SEQUENCE</scope>
    <source>
        <strain evidence="4">CkLH20</strain>
    </source>
</reference>
<dbReference type="CDD" id="cd06257">
    <property type="entry name" value="DnaJ"/>
    <property type="match status" value="1"/>
</dbReference>
<keyword evidence="5" id="KW-1185">Reference proteome</keyword>
<feature type="coiled-coil region" evidence="1">
    <location>
        <begin position="262"/>
        <end position="289"/>
    </location>
</feature>
<dbReference type="RefSeq" id="XP_038740899.1">
    <property type="nucleotide sequence ID" value="XM_038893799.1"/>
</dbReference>
<name>A0A9P6LFF9_9PEZI</name>
<evidence type="ECO:0000259" key="3">
    <source>
        <dbReference type="PROSITE" id="PS50076"/>
    </source>
</evidence>
<keyword evidence="1" id="KW-0175">Coiled coil</keyword>
<evidence type="ECO:0000256" key="2">
    <source>
        <dbReference type="SAM" id="MobiDB-lite"/>
    </source>
</evidence>
<comment type="caution">
    <text evidence="4">The sequence shown here is derived from an EMBL/GenBank/DDBJ whole genome shotgun (WGS) entry which is preliminary data.</text>
</comment>
<feature type="region of interest" description="Disordered" evidence="2">
    <location>
        <begin position="97"/>
        <end position="139"/>
    </location>
</feature>
<proteinExistence type="predicted"/>
<evidence type="ECO:0000256" key="1">
    <source>
        <dbReference type="SAM" id="Coils"/>
    </source>
</evidence>
<dbReference type="PROSITE" id="PS00636">
    <property type="entry name" value="DNAJ_1"/>
    <property type="match status" value="1"/>
</dbReference>
<gene>
    <name evidence="4" type="ORF">CkaCkLH20_11085</name>
</gene>
<dbReference type="Proteomes" id="UP000781932">
    <property type="component" value="Unassembled WGS sequence"/>
</dbReference>
<dbReference type="InterPro" id="IPR018253">
    <property type="entry name" value="DnaJ_domain_CS"/>
</dbReference>